<evidence type="ECO:0000313" key="4">
    <source>
        <dbReference type="Proteomes" id="UP000887116"/>
    </source>
</evidence>
<evidence type="ECO:0000256" key="1">
    <source>
        <dbReference type="SAM" id="MobiDB-lite"/>
    </source>
</evidence>
<protein>
    <submittedName>
        <fullName evidence="2">Uncharacterized protein</fullName>
    </submittedName>
</protein>
<evidence type="ECO:0000313" key="3">
    <source>
        <dbReference type="EMBL" id="GFR08617.1"/>
    </source>
</evidence>
<feature type="compositionally biased region" description="Polar residues" evidence="1">
    <location>
        <begin position="1"/>
        <end position="19"/>
    </location>
</feature>
<proteinExistence type="predicted"/>
<accession>A0A8X6H0G2</accession>
<gene>
    <name evidence="3" type="ORF">TNCT_281231</name>
    <name evidence="2" type="ORF">TNCT_67331</name>
</gene>
<evidence type="ECO:0000313" key="2">
    <source>
        <dbReference type="EMBL" id="GFQ64697.1"/>
    </source>
</evidence>
<dbReference type="EMBL" id="BMAO01020048">
    <property type="protein sequence ID" value="GFQ64697.1"/>
    <property type="molecule type" value="Genomic_DNA"/>
</dbReference>
<name>A0A8X6H0G2_TRICU</name>
<organism evidence="2 4">
    <name type="scientific">Trichonephila clavata</name>
    <name type="common">Joro spider</name>
    <name type="synonym">Nephila clavata</name>
    <dbReference type="NCBI Taxonomy" id="2740835"/>
    <lineage>
        <taxon>Eukaryota</taxon>
        <taxon>Metazoa</taxon>
        <taxon>Ecdysozoa</taxon>
        <taxon>Arthropoda</taxon>
        <taxon>Chelicerata</taxon>
        <taxon>Arachnida</taxon>
        <taxon>Araneae</taxon>
        <taxon>Araneomorphae</taxon>
        <taxon>Entelegynae</taxon>
        <taxon>Araneoidea</taxon>
        <taxon>Nephilidae</taxon>
        <taxon>Trichonephila</taxon>
    </lineage>
</organism>
<dbReference type="Proteomes" id="UP000887116">
    <property type="component" value="Unassembled WGS sequence"/>
</dbReference>
<dbReference type="EMBL" id="BMAO01036182">
    <property type="protein sequence ID" value="GFR08617.1"/>
    <property type="molecule type" value="Genomic_DNA"/>
</dbReference>
<dbReference type="AlphaFoldDB" id="A0A8X6H0G2"/>
<keyword evidence="4" id="KW-1185">Reference proteome</keyword>
<comment type="caution">
    <text evidence="2">The sequence shown here is derived from an EMBL/GenBank/DDBJ whole genome shotgun (WGS) entry which is preliminary data.</text>
</comment>
<reference evidence="2" key="1">
    <citation type="submission" date="2020-07" db="EMBL/GenBank/DDBJ databases">
        <title>Multicomponent nature underlies the extraordinary mechanical properties of spider dragline silk.</title>
        <authorList>
            <person name="Kono N."/>
            <person name="Nakamura H."/>
            <person name="Mori M."/>
            <person name="Yoshida Y."/>
            <person name="Ohtoshi R."/>
            <person name="Malay A.D."/>
            <person name="Moran D.A.P."/>
            <person name="Tomita M."/>
            <person name="Numata K."/>
            <person name="Arakawa K."/>
        </authorList>
    </citation>
    <scope>NUCLEOTIDE SEQUENCE</scope>
</reference>
<sequence>MISPLTTPYRTSRGKTSLASKRGPPAYHHSQENRLIFIGKEDRAVGGMSEGTKTRPTVPFSGVGVGWDGTGNGFLTRDVHVIICREGRDYYVTFGVNSSLTKFRQTIVWEPLRTASNDS</sequence>
<feature type="region of interest" description="Disordered" evidence="1">
    <location>
        <begin position="1"/>
        <end position="27"/>
    </location>
</feature>